<sequence length="176" mass="20036">MSRRKSVFVDCDLAQYVEKEENKLKKESANVSFKDDLVLIPRRGTRSQAQLSLDLAENFPESAMKPRDPRRRVLQKRREEELNARENKMQLEAKGVRSTPLSVDKQTIVGMVETPVAAASIKSNKVDKREKQVPSNPPNELLVDSKSKNDEEEKPVEIPEQLQFRKTSVCAISGMK</sequence>
<reference evidence="3" key="1">
    <citation type="journal article" date="2014" name="Genome Biol.">
        <title>Genome analysis of a major urban malaria vector mosquito, Anopheles stephensi.</title>
        <authorList>
            <person name="Jiang X."/>
            <person name="Peery A."/>
            <person name="Hall A.B."/>
            <person name="Sharma A."/>
            <person name="Chen X.G."/>
            <person name="Waterhouse R.M."/>
            <person name="Komissarov A."/>
            <person name="Riehle M.M."/>
            <person name="Shouche Y."/>
            <person name="Sharakhova M.V."/>
            <person name="Lawson D."/>
            <person name="Pakpour N."/>
            <person name="Arensburger P."/>
            <person name="Davidson V.L."/>
            <person name="Eiglmeier K."/>
            <person name="Emrich S."/>
            <person name="George P."/>
            <person name="Kennedy R.C."/>
            <person name="Mane S.P."/>
            <person name="Maslen G."/>
            <person name="Oringanje C."/>
            <person name="Qi Y."/>
            <person name="Settlage R."/>
            <person name="Tojo M."/>
            <person name="Tubio J.M."/>
            <person name="Unger M.F."/>
            <person name="Wang B."/>
            <person name="Vernick K.D."/>
            <person name="Ribeiro J.M."/>
            <person name="James A.A."/>
            <person name="Michel K."/>
            <person name="Riehle M.A."/>
            <person name="Luckhart S."/>
            <person name="Sharakhov I.V."/>
            <person name="Tu Z."/>
        </authorList>
    </citation>
    <scope>NUCLEOTIDE SEQUENCE [LARGE SCALE GENOMIC DNA]</scope>
    <source>
        <strain evidence="3">Indian</strain>
    </source>
</reference>
<accession>A0A182YPR0</accession>
<feature type="compositionally biased region" description="Basic and acidic residues" evidence="1">
    <location>
        <begin position="143"/>
        <end position="157"/>
    </location>
</feature>
<keyword evidence="3" id="KW-1185">Reference proteome</keyword>
<name>A0A182YPR0_ANOST</name>
<dbReference type="VEuPathDB" id="VectorBase:ASTEI10446"/>
<dbReference type="EnsemblMetazoa" id="ASTEI10446-RA">
    <property type="protein sequence ID" value="ASTEI10446-PA"/>
    <property type="gene ID" value="ASTEI10446"/>
</dbReference>
<evidence type="ECO:0000313" key="2">
    <source>
        <dbReference type="EnsemblMetazoa" id="ASTEI10446-PA"/>
    </source>
</evidence>
<dbReference type="VEuPathDB" id="VectorBase:ASTEI20_031480"/>
<protein>
    <submittedName>
        <fullName evidence="2">Uncharacterized protein</fullName>
    </submittedName>
</protein>
<dbReference type="Proteomes" id="UP000076408">
    <property type="component" value="Unassembled WGS sequence"/>
</dbReference>
<dbReference type="STRING" id="30069.A0A182YPR0"/>
<dbReference type="VEuPathDB" id="VectorBase:ASTE003674"/>
<feature type="region of interest" description="Disordered" evidence="1">
    <location>
        <begin position="122"/>
        <end position="160"/>
    </location>
</feature>
<evidence type="ECO:0000256" key="1">
    <source>
        <dbReference type="SAM" id="MobiDB-lite"/>
    </source>
</evidence>
<proteinExistence type="predicted"/>
<evidence type="ECO:0000313" key="3">
    <source>
        <dbReference type="Proteomes" id="UP000076408"/>
    </source>
</evidence>
<reference evidence="2" key="2">
    <citation type="submission" date="2020-05" db="UniProtKB">
        <authorList>
            <consortium name="EnsemblMetazoa"/>
        </authorList>
    </citation>
    <scope>IDENTIFICATION</scope>
    <source>
        <strain evidence="2">Indian</strain>
    </source>
</reference>
<organism evidence="2 3">
    <name type="scientific">Anopheles stephensi</name>
    <name type="common">Indo-Pakistan malaria mosquito</name>
    <dbReference type="NCBI Taxonomy" id="30069"/>
    <lineage>
        <taxon>Eukaryota</taxon>
        <taxon>Metazoa</taxon>
        <taxon>Ecdysozoa</taxon>
        <taxon>Arthropoda</taxon>
        <taxon>Hexapoda</taxon>
        <taxon>Insecta</taxon>
        <taxon>Pterygota</taxon>
        <taxon>Neoptera</taxon>
        <taxon>Endopterygota</taxon>
        <taxon>Diptera</taxon>
        <taxon>Nematocera</taxon>
        <taxon>Culicoidea</taxon>
        <taxon>Culicidae</taxon>
        <taxon>Anophelinae</taxon>
        <taxon>Anopheles</taxon>
    </lineage>
</organism>
<dbReference type="AlphaFoldDB" id="A0A182YPR0"/>